<gene>
    <name evidence="2" type="primary">CUNH5orf58</name>
</gene>
<accession>A0A6P5KX47</accession>
<keyword evidence="1" id="KW-1185">Reference proteome</keyword>
<dbReference type="KEGG" id="pcw:110212405"/>
<dbReference type="CTD" id="120498687"/>
<dbReference type="RefSeq" id="XP_020848066.1">
    <property type="nucleotide sequence ID" value="XM_020992407.1"/>
</dbReference>
<protein>
    <submittedName>
        <fullName evidence="2">Uncharacterized protein</fullName>
    </submittedName>
</protein>
<organism evidence="1 2">
    <name type="scientific">Phascolarctos cinereus</name>
    <name type="common">Koala</name>
    <dbReference type="NCBI Taxonomy" id="38626"/>
    <lineage>
        <taxon>Eukaryota</taxon>
        <taxon>Metazoa</taxon>
        <taxon>Chordata</taxon>
        <taxon>Craniata</taxon>
        <taxon>Vertebrata</taxon>
        <taxon>Euteleostomi</taxon>
        <taxon>Mammalia</taxon>
        <taxon>Metatheria</taxon>
        <taxon>Diprotodontia</taxon>
        <taxon>Phascolarctidae</taxon>
        <taxon>Phascolarctos</taxon>
    </lineage>
</organism>
<dbReference type="Proteomes" id="UP000515140">
    <property type="component" value="Unplaced"/>
</dbReference>
<evidence type="ECO:0000313" key="2">
    <source>
        <dbReference type="RefSeq" id="XP_020848066.1"/>
    </source>
</evidence>
<reference evidence="2" key="1">
    <citation type="submission" date="2025-08" db="UniProtKB">
        <authorList>
            <consortium name="RefSeq"/>
        </authorList>
    </citation>
    <scope>IDENTIFICATION</scope>
    <source>
        <tissue evidence="2">Spleen</tissue>
    </source>
</reference>
<sequence length="98" mass="11284">MGIYNHLSDLACKCNQMFKNYIADQKFNLKALIKNIEKISLDLKKMDELTKLLLCDLILHFSHPMKTVTAKVEENNIVSEEFKISDQLELVPTLSNDV</sequence>
<proteinExistence type="predicted"/>
<dbReference type="InParanoid" id="A0A6P5KX47"/>
<evidence type="ECO:0000313" key="1">
    <source>
        <dbReference type="Proteomes" id="UP000515140"/>
    </source>
</evidence>
<dbReference type="AlphaFoldDB" id="A0A6P5KX47"/>
<dbReference type="GeneID" id="110212405"/>
<name>A0A6P5KX47_PHACI</name>